<organism evidence="4 5">
    <name type="scientific">Desulfuromonas acetoxidans (strain DSM 684 / 11070)</name>
    <dbReference type="NCBI Taxonomy" id="281689"/>
    <lineage>
        <taxon>Bacteria</taxon>
        <taxon>Pseudomonadati</taxon>
        <taxon>Thermodesulfobacteriota</taxon>
        <taxon>Desulfuromonadia</taxon>
        <taxon>Desulfuromonadales</taxon>
        <taxon>Desulfuromonadaceae</taxon>
        <taxon>Desulfuromonas</taxon>
    </lineage>
</organism>
<dbReference type="AlphaFoldDB" id="Q1JYZ4"/>
<evidence type="ECO:0000256" key="2">
    <source>
        <dbReference type="SAM" id="SignalP"/>
    </source>
</evidence>
<evidence type="ECO:0000259" key="3">
    <source>
        <dbReference type="Pfam" id="PF13505"/>
    </source>
</evidence>
<comment type="caution">
    <text evidence="4">The sequence shown here is derived from an EMBL/GenBank/DDBJ whole genome shotgun (WGS) entry which is preliminary data.</text>
</comment>
<evidence type="ECO:0000313" key="5">
    <source>
        <dbReference type="Proteomes" id="UP000005695"/>
    </source>
</evidence>
<feature type="domain" description="Outer membrane protein beta-barrel" evidence="3">
    <location>
        <begin position="12"/>
        <end position="196"/>
    </location>
</feature>
<dbReference type="SUPFAM" id="SSF56925">
    <property type="entry name" value="OMPA-like"/>
    <property type="match status" value="1"/>
</dbReference>
<dbReference type="Proteomes" id="UP000005695">
    <property type="component" value="Unassembled WGS sequence"/>
</dbReference>
<dbReference type="Gene3D" id="2.40.160.20">
    <property type="match status" value="1"/>
</dbReference>
<keyword evidence="1 2" id="KW-0732">Signal</keyword>
<evidence type="ECO:0000256" key="1">
    <source>
        <dbReference type="ARBA" id="ARBA00022729"/>
    </source>
</evidence>
<protein>
    <submittedName>
        <fullName evidence="4">OmpA-like transmembrane region</fullName>
    </submittedName>
</protein>
<sequence>MMKNMTYLVLSAVALVFAAGTAYAGGSGNGFYVGAAAVGSGVVVDSGGNTDKLDGDSNFSGGIYAGYKHRIFKGMFVAGEAFYHDTSQDETFSDGDRLELDSQYGVKTHIGYEWDSWSVYGILGAAALDYEITQNGEQTSDDHFRALLGGGASYQYNEKISTNLEVTTCGDEISIAGDKNKTMGLVTLRLGVSYHF</sequence>
<reference evidence="4" key="1">
    <citation type="submission" date="2006-05" db="EMBL/GenBank/DDBJ databases">
        <title>Annotation of the draft genome assembly of Desulfuromonas acetoxidans DSM 684.</title>
        <authorList>
            <consortium name="US DOE Joint Genome Institute (JGI-ORNL)"/>
            <person name="Larimer F."/>
            <person name="Land M."/>
            <person name="Hauser L."/>
        </authorList>
    </citation>
    <scope>NUCLEOTIDE SEQUENCE [LARGE SCALE GENOMIC DNA]</scope>
    <source>
        <strain evidence="4">DSM 684</strain>
    </source>
</reference>
<gene>
    <name evidence="4" type="ORF">Dace_1362</name>
</gene>
<dbReference type="OrthoDB" id="5786186at2"/>
<evidence type="ECO:0000313" key="4">
    <source>
        <dbReference type="EMBL" id="EAT15500.1"/>
    </source>
</evidence>
<name>Q1JYZ4_DESA6</name>
<accession>Q1JYZ4</accession>
<reference evidence="4" key="2">
    <citation type="submission" date="2006-05" db="EMBL/GenBank/DDBJ databases">
        <title>Sequencing of the draft genome and assembly of Desulfuromonas acetoxidans DSM 684.</title>
        <authorList>
            <consortium name="US DOE Joint Genome Institute (JGI-PGF)"/>
            <person name="Copeland A."/>
            <person name="Lucas S."/>
            <person name="Lapidus A."/>
            <person name="Barry K."/>
            <person name="Detter J.C."/>
            <person name="Glavina del Rio T."/>
            <person name="Hammon N."/>
            <person name="Israni S."/>
            <person name="Dalin E."/>
            <person name="Tice H."/>
            <person name="Bruce D."/>
            <person name="Pitluck S."/>
            <person name="Richardson P."/>
        </authorList>
    </citation>
    <scope>NUCLEOTIDE SEQUENCE [LARGE SCALE GENOMIC DNA]</scope>
    <source>
        <strain evidence="4">DSM 684</strain>
    </source>
</reference>
<dbReference type="Pfam" id="PF13505">
    <property type="entry name" value="OMP_b-brl"/>
    <property type="match status" value="1"/>
</dbReference>
<dbReference type="RefSeq" id="WP_006000848.1">
    <property type="nucleotide sequence ID" value="NZ_AAEW02000010.1"/>
</dbReference>
<dbReference type="EMBL" id="AAEW02000010">
    <property type="protein sequence ID" value="EAT15500.1"/>
    <property type="molecule type" value="Genomic_DNA"/>
</dbReference>
<keyword evidence="5" id="KW-1185">Reference proteome</keyword>
<dbReference type="InterPro" id="IPR027385">
    <property type="entry name" value="Beta-barrel_OMP"/>
</dbReference>
<dbReference type="InterPro" id="IPR011250">
    <property type="entry name" value="OMP/PagP_B-barrel"/>
</dbReference>
<feature type="signal peptide" evidence="2">
    <location>
        <begin position="1"/>
        <end position="24"/>
    </location>
</feature>
<proteinExistence type="predicted"/>
<feature type="chain" id="PRO_5004192666" evidence="2">
    <location>
        <begin position="25"/>
        <end position="196"/>
    </location>
</feature>